<dbReference type="STRING" id="928724.SacglDRAFT_02236"/>
<dbReference type="PRINTS" id="PR01036">
    <property type="entry name" value="TCRTETB"/>
</dbReference>
<evidence type="ECO:0000259" key="6">
    <source>
        <dbReference type="PROSITE" id="PS50850"/>
    </source>
</evidence>
<keyword evidence="4 5" id="KW-0472">Membrane</keyword>
<dbReference type="Gene3D" id="1.20.1250.20">
    <property type="entry name" value="MFS general substrate transporter like domains"/>
    <property type="match status" value="2"/>
</dbReference>
<dbReference type="InterPro" id="IPR020846">
    <property type="entry name" value="MFS_dom"/>
</dbReference>
<feature type="transmembrane region" description="Helical" evidence="5">
    <location>
        <begin position="455"/>
        <end position="477"/>
    </location>
</feature>
<feature type="transmembrane region" description="Helical" evidence="5">
    <location>
        <begin position="355"/>
        <end position="381"/>
    </location>
</feature>
<feature type="transmembrane region" description="Helical" evidence="5">
    <location>
        <begin position="223"/>
        <end position="243"/>
    </location>
</feature>
<dbReference type="InterPro" id="IPR036259">
    <property type="entry name" value="MFS_trans_sf"/>
</dbReference>
<dbReference type="eggNOG" id="COG0477">
    <property type="taxonomic scope" value="Bacteria"/>
</dbReference>
<feature type="transmembrane region" description="Helical" evidence="5">
    <location>
        <begin position="135"/>
        <end position="159"/>
    </location>
</feature>
<keyword evidence="3 5" id="KW-1133">Transmembrane helix</keyword>
<feature type="transmembrane region" description="Helical" evidence="5">
    <location>
        <begin position="264"/>
        <end position="285"/>
    </location>
</feature>
<feature type="transmembrane region" description="Helical" evidence="5">
    <location>
        <begin position="102"/>
        <end position="123"/>
    </location>
</feature>
<reference evidence="7 8" key="1">
    <citation type="submission" date="2011-09" db="EMBL/GenBank/DDBJ databases">
        <authorList>
            <consortium name="US DOE Joint Genome Institute (JGI-PGF)"/>
            <person name="Lucas S."/>
            <person name="Han J."/>
            <person name="Lapidus A."/>
            <person name="Cheng J.-F."/>
            <person name="Goodwin L."/>
            <person name="Pitluck S."/>
            <person name="Peters L."/>
            <person name="Land M.L."/>
            <person name="Hauser L."/>
            <person name="Brambilla E."/>
            <person name="Klenk H.-P."/>
            <person name="Woyke T.J."/>
        </authorList>
    </citation>
    <scope>NUCLEOTIDE SEQUENCE [LARGE SCALE GENOMIC DNA]</scope>
    <source>
        <strain evidence="7 8">K62</strain>
    </source>
</reference>
<dbReference type="SUPFAM" id="SSF103473">
    <property type="entry name" value="MFS general substrate transporter"/>
    <property type="match status" value="1"/>
</dbReference>
<evidence type="ECO:0000256" key="3">
    <source>
        <dbReference type="ARBA" id="ARBA00022989"/>
    </source>
</evidence>
<evidence type="ECO:0000256" key="2">
    <source>
        <dbReference type="ARBA" id="ARBA00022692"/>
    </source>
</evidence>
<dbReference type="Pfam" id="PF07690">
    <property type="entry name" value="MFS_1"/>
    <property type="match status" value="1"/>
</dbReference>
<feature type="transmembrane region" description="Helical" evidence="5">
    <location>
        <begin position="49"/>
        <end position="69"/>
    </location>
</feature>
<feature type="transmembrane region" description="Helical" evidence="5">
    <location>
        <begin position="76"/>
        <end position="96"/>
    </location>
</feature>
<dbReference type="RefSeq" id="WP_005464508.1">
    <property type="nucleotide sequence ID" value="NZ_CM001484.1"/>
</dbReference>
<feature type="transmembrane region" description="Helical" evidence="5">
    <location>
        <begin position="165"/>
        <end position="185"/>
    </location>
</feature>
<evidence type="ECO:0000313" key="7">
    <source>
        <dbReference type="EMBL" id="EIE99135.1"/>
    </source>
</evidence>
<dbReference type="PANTHER" id="PTHR42718">
    <property type="entry name" value="MAJOR FACILITATOR SUPERFAMILY MULTIDRUG TRANSPORTER MFSC"/>
    <property type="match status" value="1"/>
</dbReference>
<evidence type="ECO:0000313" key="8">
    <source>
        <dbReference type="Proteomes" id="UP000005087"/>
    </source>
</evidence>
<dbReference type="HOGENOM" id="CLU_000960_28_2_11"/>
<evidence type="ECO:0000256" key="1">
    <source>
        <dbReference type="ARBA" id="ARBA00004651"/>
    </source>
</evidence>
<feature type="transmembrane region" description="Helical" evidence="5">
    <location>
        <begin position="402"/>
        <end position="421"/>
    </location>
</feature>
<comment type="subcellular location">
    <subcellularLocation>
        <location evidence="1">Cell membrane</location>
        <topology evidence="1">Multi-pass membrane protein</topology>
    </subcellularLocation>
</comment>
<feature type="domain" description="Major facilitator superfamily (MFS) profile" evidence="6">
    <location>
        <begin position="11"/>
        <end position="481"/>
    </location>
</feature>
<evidence type="ECO:0000256" key="5">
    <source>
        <dbReference type="SAM" id="Phobius"/>
    </source>
</evidence>
<feature type="transmembrane region" description="Helical" evidence="5">
    <location>
        <begin position="331"/>
        <end position="349"/>
    </location>
</feature>
<dbReference type="PROSITE" id="PS50850">
    <property type="entry name" value="MFS"/>
    <property type="match status" value="1"/>
</dbReference>
<proteinExistence type="predicted"/>
<dbReference type="AlphaFoldDB" id="I1D2G1"/>
<keyword evidence="2 5" id="KW-0812">Transmembrane</keyword>
<protein>
    <submittedName>
        <fullName evidence="7">Arabinose efflux permease family protein</fullName>
    </submittedName>
</protein>
<feature type="transmembrane region" description="Helical" evidence="5">
    <location>
        <begin position="305"/>
        <end position="324"/>
    </location>
</feature>
<dbReference type="PANTHER" id="PTHR42718:SF42">
    <property type="entry name" value="EXPORT PROTEIN"/>
    <property type="match status" value="1"/>
</dbReference>
<accession>I1D2G1</accession>
<gene>
    <name evidence="7" type="ORF">SacglDRAFT_02236</name>
</gene>
<evidence type="ECO:0000256" key="4">
    <source>
        <dbReference type="ARBA" id="ARBA00023136"/>
    </source>
</evidence>
<dbReference type="InterPro" id="IPR011701">
    <property type="entry name" value="MFS"/>
</dbReference>
<dbReference type="EMBL" id="CM001484">
    <property type="protein sequence ID" value="EIE99135.1"/>
    <property type="molecule type" value="Genomic_DNA"/>
</dbReference>
<dbReference type="GO" id="GO:0022857">
    <property type="term" value="F:transmembrane transporter activity"/>
    <property type="evidence" value="ECO:0007669"/>
    <property type="project" value="InterPro"/>
</dbReference>
<dbReference type="OrthoDB" id="4172724at2"/>
<reference evidence="8" key="2">
    <citation type="submission" date="2012-01" db="EMBL/GenBank/DDBJ databases">
        <title>Noncontiguous Finished sequence of chromosome of Saccharomonospora glauca K62.</title>
        <authorList>
            <consortium name="US DOE Joint Genome Institute"/>
            <person name="Lucas S."/>
            <person name="Han J."/>
            <person name="Lapidus A."/>
            <person name="Cheng J.-F."/>
            <person name="Goodwin L."/>
            <person name="Pitluck S."/>
            <person name="Peters L."/>
            <person name="Mikhailova N."/>
            <person name="Held B."/>
            <person name="Detter J.C."/>
            <person name="Han C."/>
            <person name="Tapia R."/>
            <person name="Land M."/>
            <person name="Hauser L."/>
            <person name="Kyrpides N."/>
            <person name="Ivanova N."/>
            <person name="Pagani I."/>
            <person name="Brambilla E.-M."/>
            <person name="Klenk H.-P."/>
            <person name="Woyke T."/>
        </authorList>
    </citation>
    <scope>NUCLEOTIDE SEQUENCE [LARGE SCALE GENOMIC DNA]</scope>
    <source>
        <strain evidence="8">K62</strain>
    </source>
</reference>
<name>I1D2G1_9PSEU</name>
<dbReference type="Proteomes" id="UP000005087">
    <property type="component" value="Chromosome"/>
</dbReference>
<feature type="transmembrane region" description="Helical" evidence="5">
    <location>
        <begin position="197"/>
        <end position="217"/>
    </location>
</feature>
<sequence length="497" mass="49888">MTLSASRRWWVLAVLCLTLFLTVLDNTVVNIAIPSIIEQLGATTAQIQWMVNAYTVAVGCLSVVAGGVADLVGYRTTWLAGLALFGVGSAVATTATEPVQLIAARAGMGIGGACIIPATLAVLTRVFPEQQRPKAIGIWTAVAAGGQALGPVIGGALLARFSWPAVFAINIPIAVVCLVFARSLVPEFRGPRGRRPDVVGALLSAGAMVSIGWAIIAGPGRGWASPAVLGALGVGALLLAAFVRQEKRTHEPMLDMALFRVPAFRLSVITSLLAAFGLAGSIFLLTQHLQLNHGYTPLEAGLRTMPMALGLLVCGSVVSARVGARLGAARGITTGMCLAASGLAVIALVPPSAGYAALAPGLVAAGCGLGIAGPLVTNALVSSVPPEQTGAASGVSGMVHETGASLGVAVLGAVSAALFTWRSPAGLAAGSLPEALSRARSPEQAEGARAAFVDAIGAAQLTGAVLVAACGLVAWFLPRTAPATAAGATTTTGGQQQ</sequence>
<keyword evidence="8" id="KW-1185">Reference proteome</keyword>
<organism evidence="7 8">
    <name type="scientific">Saccharomonospora glauca K62</name>
    <dbReference type="NCBI Taxonomy" id="928724"/>
    <lineage>
        <taxon>Bacteria</taxon>
        <taxon>Bacillati</taxon>
        <taxon>Actinomycetota</taxon>
        <taxon>Actinomycetes</taxon>
        <taxon>Pseudonocardiales</taxon>
        <taxon>Pseudonocardiaceae</taxon>
        <taxon>Saccharomonospora</taxon>
    </lineage>
</organism>
<dbReference type="CDD" id="cd17321">
    <property type="entry name" value="MFS_MMR_MDR_like"/>
    <property type="match status" value="1"/>
</dbReference>
<dbReference type="GO" id="GO:0005886">
    <property type="term" value="C:plasma membrane"/>
    <property type="evidence" value="ECO:0007669"/>
    <property type="project" value="UniProtKB-SubCell"/>
</dbReference>